<feature type="region of interest" description="Disordered" evidence="1">
    <location>
        <begin position="78"/>
        <end position="99"/>
    </location>
</feature>
<dbReference type="Proteomes" id="UP000371041">
    <property type="component" value="Chromosome"/>
</dbReference>
<feature type="compositionally biased region" description="Basic and acidic residues" evidence="1">
    <location>
        <begin position="80"/>
        <end position="99"/>
    </location>
</feature>
<keyword evidence="3" id="KW-1185">Reference proteome</keyword>
<dbReference type="KEGG" id="sace:GIY23_20620"/>
<dbReference type="EMBL" id="CP045929">
    <property type="protein sequence ID" value="QGK71602.1"/>
    <property type="molecule type" value="Genomic_DNA"/>
</dbReference>
<dbReference type="RefSeq" id="WP_154078173.1">
    <property type="nucleotide sequence ID" value="NZ_CP045929.1"/>
</dbReference>
<reference evidence="3" key="1">
    <citation type="submission" date="2019-11" db="EMBL/GenBank/DDBJ databases">
        <title>The complete genome sequence of Saccharopolyspora sp. E2A.</title>
        <authorList>
            <person name="Zhang G."/>
        </authorList>
    </citation>
    <scope>NUCLEOTIDE SEQUENCE [LARGE SCALE GENOMIC DNA]</scope>
    <source>
        <strain evidence="3">E2A</strain>
    </source>
</reference>
<protein>
    <submittedName>
        <fullName evidence="2">Transcriptional regulator</fullName>
    </submittedName>
</protein>
<organism evidence="2 3">
    <name type="scientific">Allosaccharopolyspora coralli</name>
    <dbReference type="NCBI Taxonomy" id="2665642"/>
    <lineage>
        <taxon>Bacteria</taxon>
        <taxon>Bacillati</taxon>
        <taxon>Actinomycetota</taxon>
        <taxon>Actinomycetes</taxon>
        <taxon>Pseudonocardiales</taxon>
        <taxon>Pseudonocardiaceae</taxon>
        <taxon>Allosaccharopolyspora</taxon>
    </lineage>
</organism>
<evidence type="ECO:0000313" key="3">
    <source>
        <dbReference type="Proteomes" id="UP000371041"/>
    </source>
</evidence>
<dbReference type="AlphaFoldDB" id="A0A5Q3QAV1"/>
<evidence type="ECO:0000256" key="1">
    <source>
        <dbReference type="SAM" id="MobiDB-lite"/>
    </source>
</evidence>
<evidence type="ECO:0000313" key="2">
    <source>
        <dbReference type="EMBL" id="QGK71602.1"/>
    </source>
</evidence>
<sequence length="533" mass="59866">MDVVDVWTGERASALQRAQRLTNEAFADRLGTAVRTVAKWNANPESQPGSELQQALDTLLYQAPDQVKARFSLLVETTDEASHPEASEGHRKRDTAEAERRITADPNIGAALDWVEREAGWASGTARNQVLDRLSALEPHSLRDRRFRRNRVDQHQLAEALATYYRDGRTGWGTYTAGIEDARRAVTSVFTSPDWLDLRCPLTPDHDQFALERTPAAYGHGLDEFTTEQAVQRIAETLEEDTRLVNAPLYRLLDADVGSGKLGGSFGMTEFVQYALTMDLLEGEMVDAIAEDRSTLPGQLPLRDHYLPDAAAVLDTRQRLCAGGPLALCAIARPGRGRRPADYVLLVQERGGHVLNASRRLAPIPKSFHEPLIDQREDTQLSATLQREMEEELFGREDVDNTISPQRSADPMHLSRLSEPMRWLTENDSDRQWLMECTGLGLNLVSGNYEFASLIVIHDEEFWQRFGGQVEANWESSKLQQYSSMDRVLLAELCADVAWSNEGLFAFLQGLRRLSELDSPRVDAPAIEWEIQQ</sequence>
<proteinExistence type="predicted"/>
<accession>A0A5Q3QAV1</accession>
<name>A0A5Q3QAV1_9PSEU</name>
<gene>
    <name evidence="2" type="ORF">GIY23_20620</name>
</gene>